<evidence type="ECO:0000256" key="2">
    <source>
        <dbReference type="ARBA" id="ARBA00022723"/>
    </source>
</evidence>
<feature type="domain" description="EGF-like" evidence="5">
    <location>
        <begin position="686"/>
        <end position="732"/>
    </location>
</feature>
<comment type="caution">
    <text evidence="7">The sequence shown here is derived from an EMBL/GenBank/DDBJ whole genome shotgun (WGS) entry which is preliminary data.</text>
</comment>
<dbReference type="AlphaFoldDB" id="A0AAV4IJB0"/>
<evidence type="ECO:0000259" key="6">
    <source>
        <dbReference type="SMART" id="SM00607"/>
    </source>
</evidence>
<keyword evidence="2" id="KW-0479">Metal-binding</keyword>
<accession>A0AAV4IJB0</accession>
<dbReference type="Proteomes" id="UP000762676">
    <property type="component" value="Unassembled WGS sequence"/>
</dbReference>
<dbReference type="SUPFAM" id="SSF49785">
    <property type="entry name" value="Galactose-binding domain-like"/>
    <property type="match status" value="1"/>
</dbReference>
<feature type="domain" description="Fucolectin tachylectin-4 pentraxin-1" evidence="6">
    <location>
        <begin position="193"/>
        <end position="355"/>
    </location>
</feature>
<evidence type="ECO:0000256" key="1">
    <source>
        <dbReference type="ARBA" id="ARBA00022536"/>
    </source>
</evidence>
<organism evidence="7 8">
    <name type="scientific">Elysia marginata</name>
    <dbReference type="NCBI Taxonomy" id="1093978"/>
    <lineage>
        <taxon>Eukaryota</taxon>
        <taxon>Metazoa</taxon>
        <taxon>Spiralia</taxon>
        <taxon>Lophotrochozoa</taxon>
        <taxon>Mollusca</taxon>
        <taxon>Gastropoda</taxon>
        <taxon>Heterobranchia</taxon>
        <taxon>Euthyneura</taxon>
        <taxon>Panpulmonata</taxon>
        <taxon>Sacoglossa</taxon>
        <taxon>Placobranchoidea</taxon>
        <taxon>Plakobranchidae</taxon>
        <taxon>Elysia</taxon>
    </lineage>
</organism>
<keyword evidence="4" id="KW-1015">Disulfide bond</keyword>
<reference evidence="7 8" key="1">
    <citation type="journal article" date="2021" name="Elife">
        <title>Chloroplast acquisition without the gene transfer in kleptoplastic sea slugs, Plakobranchus ocellatus.</title>
        <authorList>
            <person name="Maeda T."/>
            <person name="Takahashi S."/>
            <person name="Yoshida T."/>
            <person name="Shimamura S."/>
            <person name="Takaki Y."/>
            <person name="Nagai Y."/>
            <person name="Toyoda A."/>
            <person name="Suzuki Y."/>
            <person name="Arimoto A."/>
            <person name="Ishii H."/>
            <person name="Satoh N."/>
            <person name="Nishiyama T."/>
            <person name="Hasebe M."/>
            <person name="Maruyama T."/>
            <person name="Minagawa J."/>
            <person name="Obokata J."/>
            <person name="Shigenobu S."/>
        </authorList>
    </citation>
    <scope>NUCLEOTIDE SEQUENCE [LARGE SCALE GENOMIC DNA]</scope>
</reference>
<dbReference type="Pfam" id="PF22633">
    <property type="entry name" value="F5_F8_type_C_2"/>
    <property type="match status" value="1"/>
</dbReference>
<evidence type="ECO:0000256" key="4">
    <source>
        <dbReference type="ARBA" id="ARBA00023157"/>
    </source>
</evidence>
<dbReference type="InterPro" id="IPR006585">
    <property type="entry name" value="FTP1"/>
</dbReference>
<dbReference type="EMBL" id="BMAT01009630">
    <property type="protein sequence ID" value="GFS10499.1"/>
    <property type="molecule type" value="Genomic_DNA"/>
</dbReference>
<feature type="domain" description="EGF-like" evidence="5">
    <location>
        <begin position="603"/>
        <end position="636"/>
    </location>
</feature>
<feature type="domain" description="EGF-like" evidence="5">
    <location>
        <begin position="559"/>
        <end position="601"/>
    </location>
</feature>
<dbReference type="SMART" id="SM00607">
    <property type="entry name" value="FTP"/>
    <property type="match status" value="1"/>
</dbReference>
<feature type="domain" description="EGF-like" evidence="5">
    <location>
        <begin position="446"/>
        <end position="492"/>
    </location>
</feature>
<gene>
    <name evidence="7" type="ORF">ElyMa_004810600</name>
</gene>
<dbReference type="PANTHER" id="PTHR24043:SF8">
    <property type="entry name" value="EGF-LIKE DOMAIN-CONTAINING PROTEIN"/>
    <property type="match status" value="1"/>
</dbReference>
<feature type="domain" description="EGF-like" evidence="5">
    <location>
        <begin position="407"/>
        <end position="444"/>
    </location>
</feature>
<dbReference type="PANTHER" id="PTHR24043">
    <property type="entry name" value="SCAVENGER RECEPTOR CLASS F"/>
    <property type="match status" value="1"/>
</dbReference>
<feature type="domain" description="EGF-like" evidence="5">
    <location>
        <begin position="494"/>
        <end position="540"/>
    </location>
</feature>
<evidence type="ECO:0000259" key="5">
    <source>
        <dbReference type="SMART" id="SM00181"/>
    </source>
</evidence>
<keyword evidence="1" id="KW-0245">EGF-like domain</keyword>
<feature type="domain" description="EGF-like" evidence="5">
    <location>
        <begin position="362"/>
        <end position="396"/>
    </location>
</feature>
<dbReference type="InterPro" id="IPR042635">
    <property type="entry name" value="MEGF10/SREC1/2-like"/>
</dbReference>
<dbReference type="InterPro" id="IPR000742">
    <property type="entry name" value="EGF"/>
</dbReference>
<evidence type="ECO:0000313" key="8">
    <source>
        <dbReference type="Proteomes" id="UP000762676"/>
    </source>
</evidence>
<protein>
    <submittedName>
        <fullName evidence="7">Multiple epidermal growth factor-like domains 10</fullName>
    </submittedName>
</protein>
<keyword evidence="3" id="KW-0106">Calcium</keyword>
<name>A0AAV4IJB0_9GAST</name>
<proteinExistence type="predicted"/>
<evidence type="ECO:0000256" key="3">
    <source>
        <dbReference type="ARBA" id="ARBA00022837"/>
    </source>
</evidence>
<sequence>MNHLTVYDITIWALFLKKYFINSTAYRKCYTDGWFGTNCQYQCHCAGSTPYDKVDGSCSSGCQSGWFGPACQYAYVEYGAFTVGGRVEMKWLTDMNDLTCNPGGQTSLKVTLKHKIPLTWIRIVVRDAALLKNIRFGYEIEGKNNITPCSNSEKAMVDDTTLDIACTSRWSVKHIHVSGPGTADMCSLYISRGRNVALKQKAAQSTTQSAGWFQRNSKIWQASNAVDGKLDIPDDEPSQKATCTHTNGNDRGWWTVSFTKPVNVYQFLIYNRRDPSRKDCCEERLKGFKLTVQGEKIGKTLFQYKDKRESPKHIYNVVPPEIIRSVSQVKIQVDTYRKTILTLCEVEVFGDIPCRADNFGLACEHQCNCVNKTRCFDHSGGCPAGCAPGYTGEDCYATCPTGKYGSSCLKTCNNTCAGPDNACDHIDGTCINGCEDGYVGDMCERPCSVGKYGPSCSKTCNTNCAGSDNDCDHINGTCTNGCKDGYRSNMCDKPCSTGKYGSRCSQTCNTNCAGLDDACDHIDGTCINGCDDGFLGEMCNMTCRTGTYGSNCSQTCNTNCAGLNDSCHNIHGTCINGCGDGYTGRKCDRTCPSGKYGPRCSHNCNINCAGRDNVCDHIDGTCNNGCDDGFIGNTCDTPCPAGTYGSTCSQTCNTNCAGSDDACDHINGTCTNGCEDGYVGDICDRPCPRGNYGFKCSQTCSFNCAGSDDACDHIDGTCTNGCENGYRGHMCDGMGDIAKKTMRTQKLNVIKKMAVNIESITSTTVDDILRLEKSS</sequence>
<dbReference type="InterPro" id="IPR008979">
    <property type="entry name" value="Galactose-bd-like_sf"/>
</dbReference>
<feature type="domain" description="EGF-like" evidence="5">
    <location>
        <begin position="638"/>
        <end position="684"/>
    </location>
</feature>
<dbReference type="GO" id="GO:0005044">
    <property type="term" value="F:scavenger receptor activity"/>
    <property type="evidence" value="ECO:0007669"/>
    <property type="project" value="InterPro"/>
</dbReference>
<dbReference type="Gene3D" id="2.60.120.260">
    <property type="entry name" value="Galactose-binding domain-like"/>
    <property type="match status" value="1"/>
</dbReference>
<dbReference type="SMART" id="SM00181">
    <property type="entry name" value="EGF"/>
    <property type="match status" value="9"/>
</dbReference>
<evidence type="ECO:0000313" key="7">
    <source>
        <dbReference type="EMBL" id="GFS10499.1"/>
    </source>
</evidence>
<feature type="domain" description="EGF-like" evidence="5">
    <location>
        <begin position="28"/>
        <end position="72"/>
    </location>
</feature>
<dbReference type="Gene3D" id="2.170.300.10">
    <property type="entry name" value="Tie2 ligand-binding domain superfamily"/>
    <property type="match status" value="3"/>
</dbReference>
<dbReference type="GO" id="GO:0046872">
    <property type="term" value="F:metal ion binding"/>
    <property type="evidence" value="ECO:0007669"/>
    <property type="project" value="UniProtKB-KW"/>
</dbReference>
<keyword evidence="8" id="KW-1185">Reference proteome</keyword>